<dbReference type="RefSeq" id="WP_128638630.1">
    <property type="nucleotide sequence ID" value="NZ_CP008947.1"/>
</dbReference>
<feature type="transmembrane region" description="Helical" evidence="1">
    <location>
        <begin position="6"/>
        <end position="32"/>
    </location>
</feature>
<dbReference type="EMBL" id="CP008947">
    <property type="protein sequence ID" value="AII03851.1"/>
    <property type="molecule type" value="Genomic_DNA"/>
</dbReference>
<reference evidence="2 3" key="1">
    <citation type="submission" date="2014-07" db="EMBL/GenBank/DDBJ databases">
        <title>Genome Sequence of Rhodococcus opacus Strain R7, a Biodegrader of Mono- and Polycyclic Aromatic Hydrocarbons.</title>
        <authorList>
            <person name="Di Gennaro P."/>
            <person name="Zampolli J."/>
            <person name="Presti I."/>
            <person name="Cappelletti M."/>
            <person name="D'Ursi P."/>
            <person name="Orro A."/>
            <person name="Mezzelani A."/>
            <person name="Milanesi L."/>
        </authorList>
    </citation>
    <scope>NUCLEOTIDE SEQUENCE [LARGE SCALE GENOMIC DNA]</scope>
    <source>
        <strain evidence="2 3">R7</strain>
    </source>
</reference>
<accession>A0A076EDY7</accession>
<keyword evidence="1" id="KW-1133">Transmembrane helix</keyword>
<gene>
    <name evidence="2" type="ORF">EP51_04190</name>
</gene>
<proteinExistence type="predicted"/>
<dbReference type="Proteomes" id="UP000028488">
    <property type="component" value="Chromosome"/>
</dbReference>
<evidence type="ECO:0000313" key="2">
    <source>
        <dbReference type="EMBL" id="AII03851.1"/>
    </source>
</evidence>
<evidence type="ECO:0000313" key="3">
    <source>
        <dbReference type="Proteomes" id="UP000028488"/>
    </source>
</evidence>
<evidence type="ECO:0000256" key="1">
    <source>
        <dbReference type="SAM" id="Phobius"/>
    </source>
</evidence>
<protein>
    <submittedName>
        <fullName evidence="2">Adenylate cyclase</fullName>
    </submittedName>
</protein>
<organism evidence="2 3">
    <name type="scientific">Rhodococcus opacus</name>
    <name type="common">Nocardia opaca</name>
    <dbReference type="NCBI Taxonomy" id="37919"/>
    <lineage>
        <taxon>Bacteria</taxon>
        <taxon>Bacillati</taxon>
        <taxon>Actinomycetota</taxon>
        <taxon>Actinomycetes</taxon>
        <taxon>Mycobacteriales</taxon>
        <taxon>Nocardiaceae</taxon>
        <taxon>Rhodococcus</taxon>
    </lineage>
</organism>
<sequence length="57" mass="6005">MDLTAIGVGFGYVVVVLTILVVVVGVSALFVFSIKSDFIPPESPGTPTGRRRIGRAE</sequence>
<dbReference type="AlphaFoldDB" id="A0A076EDY7"/>
<name>A0A076EDY7_RHOOP</name>
<keyword evidence="1" id="KW-0472">Membrane</keyword>
<keyword evidence="1" id="KW-0812">Transmembrane</keyword>